<sequence length="237" mass="24736">MRRSARRPAATSHETARWRASPRCPGAFPGPRRRPFVQTTAAGTGRAAAGAGARTGPRPGGAGSGRRSRRNAGSTGFGSGSRGCRSCRGENSRRNRAGPTGRPEPSTLPPAAATRRAAAATCSHSARASPAAPLRRVPPERATVPSNLLAYDGGEAFSDDFVAAAMIDRLANHAEAAAGTRIASEYGEGLDHRHVGNRQVDGTGALALTWAQYGRHRHGCLEPVGDADRRVHRLGLA</sequence>
<dbReference type="PROSITE" id="PS51318">
    <property type="entry name" value="TAT"/>
    <property type="match status" value="1"/>
</dbReference>
<evidence type="ECO:0000313" key="3">
    <source>
        <dbReference type="Proteomes" id="UP001153328"/>
    </source>
</evidence>
<dbReference type="InterPro" id="IPR006311">
    <property type="entry name" value="TAT_signal"/>
</dbReference>
<gene>
    <name evidence="2" type="ORF">SBRY_40706</name>
</gene>
<name>A0A9W4H3H4_9ACTN</name>
<dbReference type="EMBL" id="CAJVAX010000018">
    <property type="protein sequence ID" value="CAG7647591.1"/>
    <property type="molecule type" value="Genomic_DNA"/>
</dbReference>
<keyword evidence="3" id="KW-1185">Reference proteome</keyword>
<feature type="compositionally biased region" description="Low complexity" evidence="1">
    <location>
        <begin position="109"/>
        <end position="135"/>
    </location>
</feature>
<reference evidence="2" key="1">
    <citation type="submission" date="2021-06" db="EMBL/GenBank/DDBJ databases">
        <authorList>
            <person name="Arsene-Ploetze F."/>
        </authorList>
    </citation>
    <scope>NUCLEOTIDE SEQUENCE</scope>
    <source>
        <strain evidence="2">SBRY1</strain>
    </source>
</reference>
<dbReference type="Proteomes" id="UP001153328">
    <property type="component" value="Unassembled WGS sequence"/>
</dbReference>
<proteinExistence type="predicted"/>
<organism evidence="2 3">
    <name type="scientific">Actinacidiphila bryophytorum</name>
    <dbReference type="NCBI Taxonomy" id="1436133"/>
    <lineage>
        <taxon>Bacteria</taxon>
        <taxon>Bacillati</taxon>
        <taxon>Actinomycetota</taxon>
        <taxon>Actinomycetes</taxon>
        <taxon>Kitasatosporales</taxon>
        <taxon>Streptomycetaceae</taxon>
        <taxon>Actinacidiphila</taxon>
    </lineage>
</organism>
<comment type="caution">
    <text evidence="2">The sequence shown here is derived from an EMBL/GenBank/DDBJ whole genome shotgun (WGS) entry which is preliminary data.</text>
</comment>
<protein>
    <submittedName>
        <fullName evidence="2">Uncharacterized protein</fullName>
    </submittedName>
</protein>
<feature type="compositionally biased region" description="Low complexity" evidence="1">
    <location>
        <begin position="39"/>
        <end position="57"/>
    </location>
</feature>
<accession>A0A9W4H3H4</accession>
<evidence type="ECO:0000256" key="1">
    <source>
        <dbReference type="SAM" id="MobiDB-lite"/>
    </source>
</evidence>
<dbReference type="AlphaFoldDB" id="A0A9W4H3H4"/>
<evidence type="ECO:0000313" key="2">
    <source>
        <dbReference type="EMBL" id="CAG7647591.1"/>
    </source>
</evidence>
<feature type="region of interest" description="Disordered" evidence="1">
    <location>
        <begin position="1"/>
        <end position="139"/>
    </location>
</feature>